<name>A0A0C1IWD5_9BACT</name>
<comment type="caution">
    <text evidence="1">The sequence shown here is derived from an EMBL/GenBank/DDBJ whole genome shotgun (WGS) entry which is preliminary data.</text>
</comment>
<dbReference type="AlphaFoldDB" id="A0A0C1IWD5"/>
<evidence type="ECO:0000313" key="2">
    <source>
        <dbReference type="Proteomes" id="UP000031408"/>
    </source>
</evidence>
<sequence>MKRILLIGIPLVILSVIAADSILDPLRSGNLRRGAVVVPNVMTEHTSGTVSPIHLVSGFSLRTSLGILDRSLDRQLEAEQEEDLLAGEDMHIWLKTI</sequence>
<dbReference type="Proteomes" id="UP000031408">
    <property type="component" value="Unassembled WGS sequence"/>
</dbReference>
<protein>
    <submittedName>
        <fullName evidence="1">Uncharacterized protein</fullName>
    </submittedName>
</protein>
<keyword evidence="2" id="KW-1185">Reference proteome</keyword>
<dbReference type="EMBL" id="JSVC01000010">
    <property type="protein sequence ID" value="KIC94804.1"/>
    <property type="molecule type" value="Genomic_DNA"/>
</dbReference>
<reference evidence="1 2" key="1">
    <citation type="submission" date="2014-11" db="EMBL/GenBank/DDBJ databases">
        <title>Genome sequence of Flavihumibacter solisilvae 3-3.</title>
        <authorList>
            <person name="Zhou G."/>
            <person name="Li M."/>
            <person name="Wang G."/>
        </authorList>
    </citation>
    <scope>NUCLEOTIDE SEQUENCE [LARGE SCALE GENOMIC DNA]</scope>
    <source>
        <strain evidence="1 2">3-3</strain>
    </source>
</reference>
<evidence type="ECO:0000313" key="1">
    <source>
        <dbReference type="EMBL" id="KIC94804.1"/>
    </source>
</evidence>
<proteinExistence type="predicted"/>
<organism evidence="1 2">
    <name type="scientific">Flavihumibacter solisilvae</name>
    <dbReference type="NCBI Taxonomy" id="1349421"/>
    <lineage>
        <taxon>Bacteria</taxon>
        <taxon>Pseudomonadati</taxon>
        <taxon>Bacteroidota</taxon>
        <taxon>Chitinophagia</taxon>
        <taxon>Chitinophagales</taxon>
        <taxon>Chitinophagaceae</taxon>
        <taxon>Flavihumibacter</taxon>
    </lineage>
</organism>
<accession>A0A0C1IWD5</accession>
<dbReference type="RefSeq" id="WP_039139519.1">
    <property type="nucleotide sequence ID" value="NZ_JSVC01000010.1"/>
</dbReference>
<gene>
    <name evidence="1" type="ORF">OI18_10045</name>
</gene>